<gene>
    <name evidence="1" type="ORF">SERLADRAFT_477837</name>
</gene>
<dbReference type="AlphaFoldDB" id="F8P9M2"/>
<accession>F8P9M2</accession>
<dbReference type="GeneID" id="18821077"/>
<reference evidence="1" key="1">
    <citation type="submission" date="2011-04" db="EMBL/GenBank/DDBJ databases">
        <title>Evolution of plant cell wall degrading machinery underlies the functional diversity of forest fungi.</title>
        <authorList>
            <consortium name="US DOE Joint Genome Institute (JGI-PGF)"/>
            <person name="Eastwood D.C."/>
            <person name="Floudas D."/>
            <person name="Binder M."/>
            <person name="Majcherczyk A."/>
            <person name="Schneider P."/>
            <person name="Aerts A."/>
            <person name="Asiegbu F.O."/>
            <person name="Baker S.E."/>
            <person name="Barry K."/>
            <person name="Bendiksby M."/>
            <person name="Blumentritt M."/>
            <person name="Coutinho P.M."/>
            <person name="Cullen D."/>
            <person name="Cullen D."/>
            <person name="Gathman A."/>
            <person name="Goodell B."/>
            <person name="Henrissat B."/>
            <person name="Ihrmark K."/>
            <person name="Kauserud H."/>
            <person name="Kohler A."/>
            <person name="LaButti K."/>
            <person name="Lapidus A."/>
            <person name="Lavin J.L."/>
            <person name="Lee Y.-H."/>
            <person name="Lindquist E."/>
            <person name="Lilly W."/>
            <person name="Lucas S."/>
            <person name="Morin E."/>
            <person name="Murat C."/>
            <person name="Oguiza J.A."/>
            <person name="Park J."/>
            <person name="Pisabarro A.G."/>
            <person name="Riley R."/>
            <person name="Rosling A."/>
            <person name="Salamov A."/>
            <person name="Schmidt O."/>
            <person name="Schmutz J."/>
            <person name="Skrede I."/>
            <person name="Stenlid J."/>
            <person name="Wiebenga A."/>
            <person name="Xie X."/>
            <person name="Kues U."/>
            <person name="Hibbett D.S."/>
            <person name="Hoffmeister D."/>
            <person name="Hogberg N."/>
            <person name="Martin F."/>
            <person name="Grigoriev I.V."/>
            <person name="Watkinson S.C."/>
        </authorList>
    </citation>
    <scope>NUCLEOTIDE SEQUENCE</scope>
    <source>
        <strain evidence="1">S7.9</strain>
    </source>
</reference>
<dbReference type="EMBL" id="GL945441">
    <property type="protein sequence ID" value="EGO20351.1"/>
    <property type="molecule type" value="Genomic_DNA"/>
</dbReference>
<dbReference type="Proteomes" id="UP000008064">
    <property type="component" value="Unassembled WGS sequence"/>
</dbReference>
<proteinExistence type="predicted"/>
<organism>
    <name type="scientific">Serpula lacrymans var. lacrymans (strain S7.9)</name>
    <name type="common">Dry rot fungus</name>
    <dbReference type="NCBI Taxonomy" id="578457"/>
    <lineage>
        <taxon>Eukaryota</taxon>
        <taxon>Fungi</taxon>
        <taxon>Dikarya</taxon>
        <taxon>Basidiomycota</taxon>
        <taxon>Agaricomycotina</taxon>
        <taxon>Agaricomycetes</taxon>
        <taxon>Agaricomycetidae</taxon>
        <taxon>Boletales</taxon>
        <taxon>Coniophorineae</taxon>
        <taxon>Serpulaceae</taxon>
        <taxon>Serpula</taxon>
    </lineage>
</organism>
<dbReference type="OrthoDB" id="2662290at2759"/>
<evidence type="ECO:0000313" key="1">
    <source>
        <dbReference type="EMBL" id="EGO20351.1"/>
    </source>
</evidence>
<dbReference type="RefSeq" id="XP_007323096.1">
    <property type="nucleotide sequence ID" value="XM_007323034.1"/>
</dbReference>
<name>F8P9M2_SERL9</name>
<dbReference type="HOGENOM" id="CLU_1031188_0_0_1"/>
<dbReference type="KEGG" id="sla:SERLADRAFT_477837"/>
<protein>
    <submittedName>
        <fullName evidence="1">Uncharacterized protein</fullName>
    </submittedName>
</protein>
<sequence length="270" mass="30440">MREGFEEYIRTHFRSWYQFVNGRLRHGVEHGKIMLVTGCDKTAEWASAVFSGKTRNAHVSFTLGIPSGISGQLEAAGTWTHDQSVQHRTGPICQGTIKYDQTIFIRGYRIRDRLILAPKIIKAAAEPGPDSPRRGEEDGMSLQRHYEGEFSDNEESDFEVEYIPHEQSDYDPADDLFESKFKSSSSDVVIVHDDEWCYTLSPSGNDIPSQLKSKEEIAPSHHYKRPEYVINRSTSTHGTSGLQIYDQPLLLKQNDVLSEAMGAGPSSSQR</sequence>